<sequence length="1022" mass="114602">MRTKFRVGIFYLVSLLYCSSTYGTPDIFPIQDIISCDMYVLPNIQGNGLTPTASYYTKPGGKGTHLAPGDTVFTSGVYYAFDEDGMGQDEECFFVQIINHLPDLSSLHDNSACAYYVLPFFVTPSVSGYAGYYSQNNAQGVRFQQGDTIFSSTSLYAYDGYQACSVEKQIKIIINAPPVFDSIYHQYGCHQYVFKAFGGQYIFSDSTYFLFGGQTYQIGDSTTNSGPVEVVTQNGTCIVKKTFELTIIDSINIDPIGDTLICGHRLYLPKISGTNITENAKYYPQNGGTGHAYFPEENYSIGISNTIYAFDYIPGTDCIDEEALHINSVEETNAYKDFHVLVCRGFKYNIYELLLGRNIEAQGNKIFPIDDQLILENEDTFDTSIYPEGEYQFYVVDSTGSPCINDTAIMTIVTTDKCQNEDQEAIYCKNPHNDKFLLTSNMTGNPDFCLGGYFLDENGSFISSWNQNYFLDRKTPKEYKFYYVLPDIHGQKDTSIITIKIIDDIQLQMTGSDTLCKGECTSVHVGFIDDDLYQTLVSIVTPIDQNLFNEAAYFDSLNRNNDIEVCYLNGDRVNNQENPDTIFLTLPDQVYKLELFAPQLKECQLDPEPIYFVTREPNTFYFEETLCPGENVEFNGQNFDETRPEGEILLNVPATNGCDSFIYVNLSFYNPATKLIKEEICDADTVIINCMAYTTSFNKDTQMLSGGGIYGCDSTIIIDLNFTKPEKIFIDTSLCEGQKLSIGDLFFDAEGTYTGIIKKKNLCDSLKYDITIHKSNSEKINIHWPDQLCLGDTAEITIDPAFQSTTWSTGEKGSKIKIVVPGDYKVTVLNSGGCAQDTSFQIVYNDSLHIAGDFEYQGTINEPIKFNLFSGGGPINVKWVPGSGLNCDTCLTPIATIPQTQEYRFTAQDGNGCTDEGIVRVEIKLDTKQDVYIPNVINPNSESLINRIFFIYTKGISVEYNLSIYDRWGGLLYNKENLTTNQSQGGWNGYFDNRAVQSGVYIYRIVLEGYDQPIIGTITVLN</sequence>
<name>A0A9D7XP73_9BACT</name>
<reference evidence="2 3" key="1">
    <citation type="submission" date="2020-10" db="EMBL/GenBank/DDBJ databases">
        <title>Connecting structure to function with the recovery of over 1000 high-quality activated sludge metagenome-assembled genomes encoding full-length rRNA genes using long-read sequencing.</title>
        <authorList>
            <person name="Singleton C.M."/>
            <person name="Petriglieri F."/>
            <person name="Kristensen J.M."/>
            <person name="Kirkegaard R.H."/>
            <person name="Michaelsen T.Y."/>
            <person name="Andersen M.H."/>
            <person name="Karst S.M."/>
            <person name="Dueholm M.S."/>
            <person name="Nielsen P.H."/>
            <person name="Albertsen M."/>
        </authorList>
    </citation>
    <scope>NUCLEOTIDE SEQUENCE [LARGE SCALE GENOMIC DNA]</scope>
    <source>
        <strain evidence="2">Ribe_18-Q3-R11-54_MAXAC.273</strain>
    </source>
</reference>
<dbReference type="AlphaFoldDB" id="A0A9D7XP73"/>
<keyword evidence="1" id="KW-0732">Signal</keyword>
<evidence type="ECO:0000256" key="1">
    <source>
        <dbReference type="SAM" id="SignalP"/>
    </source>
</evidence>
<accession>A0A9D7XP73</accession>
<evidence type="ECO:0000313" key="3">
    <source>
        <dbReference type="Proteomes" id="UP000808337"/>
    </source>
</evidence>
<dbReference type="Proteomes" id="UP000808337">
    <property type="component" value="Unassembled WGS sequence"/>
</dbReference>
<protein>
    <submittedName>
        <fullName evidence="2">Gliding motility-associated C-terminal domain-containing protein</fullName>
    </submittedName>
</protein>
<gene>
    <name evidence="2" type="ORF">IPP15_10930</name>
</gene>
<evidence type="ECO:0000313" key="2">
    <source>
        <dbReference type="EMBL" id="MBK9982915.1"/>
    </source>
</evidence>
<organism evidence="2 3">
    <name type="scientific">Candidatus Opimibacter skivensis</name>
    <dbReference type="NCBI Taxonomy" id="2982028"/>
    <lineage>
        <taxon>Bacteria</taxon>
        <taxon>Pseudomonadati</taxon>
        <taxon>Bacteroidota</taxon>
        <taxon>Saprospiria</taxon>
        <taxon>Saprospirales</taxon>
        <taxon>Saprospiraceae</taxon>
        <taxon>Candidatus Opimibacter</taxon>
    </lineage>
</organism>
<feature type="signal peptide" evidence="1">
    <location>
        <begin position="1"/>
        <end position="23"/>
    </location>
</feature>
<feature type="chain" id="PRO_5039220545" evidence="1">
    <location>
        <begin position="24"/>
        <end position="1022"/>
    </location>
</feature>
<dbReference type="Pfam" id="PF13585">
    <property type="entry name" value="CHU_C"/>
    <property type="match status" value="1"/>
</dbReference>
<dbReference type="EMBL" id="JADKGY010000008">
    <property type="protein sequence ID" value="MBK9982915.1"/>
    <property type="molecule type" value="Genomic_DNA"/>
</dbReference>
<comment type="caution">
    <text evidence="2">The sequence shown here is derived from an EMBL/GenBank/DDBJ whole genome shotgun (WGS) entry which is preliminary data.</text>
</comment>
<proteinExistence type="predicted"/>